<dbReference type="PANTHER" id="PTHR30289">
    <property type="entry name" value="UNCHARACTERIZED PROTEIN YBCL-RELATED"/>
    <property type="match status" value="1"/>
</dbReference>
<dbReference type="NCBIfam" id="TIGR00481">
    <property type="entry name" value="YbhB/YbcL family Raf kinase inhibitor-like protein"/>
    <property type="match status" value="1"/>
</dbReference>
<proteinExistence type="predicted"/>
<dbReference type="SUPFAM" id="SSF49777">
    <property type="entry name" value="PEBP-like"/>
    <property type="match status" value="1"/>
</dbReference>
<reference evidence="2 3" key="1">
    <citation type="submission" date="2019-03" db="EMBL/GenBank/DDBJ databases">
        <title>Genomic Encyclopedia of Type Strains, Phase IV (KMG-IV): sequencing the most valuable type-strain genomes for metagenomic binning, comparative biology and taxonomic classification.</title>
        <authorList>
            <person name="Goeker M."/>
        </authorList>
    </citation>
    <scope>NUCLEOTIDE SEQUENCE [LARGE SCALE GENOMIC DNA]</scope>
    <source>
        <strain evidence="2 3">DSM 2132</strain>
    </source>
</reference>
<evidence type="ECO:0000313" key="2">
    <source>
        <dbReference type="EMBL" id="TCP38423.1"/>
    </source>
</evidence>
<dbReference type="OrthoDB" id="9797506at2"/>
<dbReference type="Pfam" id="PF01161">
    <property type="entry name" value="PBP"/>
    <property type="match status" value="1"/>
</dbReference>
<dbReference type="InterPro" id="IPR036610">
    <property type="entry name" value="PEBP-like_sf"/>
</dbReference>
<dbReference type="InParanoid" id="A0A4R2PRD0"/>
<name>A0A4R2PRD0_RHOSA</name>
<keyword evidence="3" id="KW-1185">Reference proteome</keyword>
<dbReference type="FunCoup" id="A0A4R2PRD0">
    <property type="interactions" value="106"/>
</dbReference>
<dbReference type="RefSeq" id="WP_132706845.1">
    <property type="nucleotide sequence ID" value="NZ_JACIGF010000001.1"/>
</dbReference>
<dbReference type="CDD" id="cd00865">
    <property type="entry name" value="PEBP_bact_arch"/>
    <property type="match status" value="1"/>
</dbReference>
<organism evidence="2 3">
    <name type="scientific">Rhodothalassium salexigens DSM 2132</name>
    <dbReference type="NCBI Taxonomy" id="1188247"/>
    <lineage>
        <taxon>Bacteria</taxon>
        <taxon>Pseudomonadati</taxon>
        <taxon>Pseudomonadota</taxon>
        <taxon>Alphaproteobacteria</taxon>
        <taxon>Rhodothalassiales</taxon>
        <taxon>Rhodothalassiaceae</taxon>
        <taxon>Rhodothalassium</taxon>
    </lineage>
</organism>
<dbReference type="Proteomes" id="UP000295399">
    <property type="component" value="Unassembled WGS sequence"/>
</dbReference>
<feature type="chain" id="PRO_5020450283" evidence="1">
    <location>
        <begin position="22"/>
        <end position="181"/>
    </location>
</feature>
<comment type="caution">
    <text evidence="2">The sequence shown here is derived from an EMBL/GenBank/DDBJ whole genome shotgun (WGS) entry which is preliminary data.</text>
</comment>
<feature type="signal peptide" evidence="1">
    <location>
        <begin position="1"/>
        <end position="21"/>
    </location>
</feature>
<dbReference type="Gene3D" id="3.90.280.10">
    <property type="entry name" value="PEBP-like"/>
    <property type="match status" value="1"/>
</dbReference>
<sequence>MTRHWIAAALVTAMAGPLAFADDDAFTLASPDLDEGGAFPDAYYADIFGCNGDNLRPDLVWSGVPSGTESFAVTMYDHDAPTGSGFWHWVVYNLPADTREIRDSLPAAAEQTVTDTGAPGYVGPCPPVGRQHRYTFRVHALSVPSLDIPDNATPGLAGFYLYANTIDTASFDMTAGPRTGD</sequence>
<dbReference type="PANTHER" id="PTHR30289:SF1">
    <property type="entry name" value="PEBP (PHOSPHATIDYLETHANOLAMINE-BINDING PROTEIN) FAMILY PROTEIN"/>
    <property type="match status" value="1"/>
</dbReference>
<dbReference type="EMBL" id="SLXO01000001">
    <property type="protein sequence ID" value="TCP38423.1"/>
    <property type="molecule type" value="Genomic_DNA"/>
</dbReference>
<dbReference type="InterPro" id="IPR008914">
    <property type="entry name" value="PEBP"/>
</dbReference>
<keyword evidence="1" id="KW-0732">Signal</keyword>
<evidence type="ECO:0000313" key="3">
    <source>
        <dbReference type="Proteomes" id="UP000295399"/>
    </source>
</evidence>
<accession>A0A4R2PRD0</accession>
<evidence type="ECO:0000256" key="1">
    <source>
        <dbReference type="SAM" id="SignalP"/>
    </source>
</evidence>
<gene>
    <name evidence="2" type="ORF">EV659_101327</name>
</gene>
<dbReference type="InterPro" id="IPR005247">
    <property type="entry name" value="YbhB_YbcL/LppC-like"/>
</dbReference>
<dbReference type="AlphaFoldDB" id="A0A4R2PRD0"/>
<protein>
    <submittedName>
        <fullName evidence="2">PBP family phospholipid-binding protein</fullName>
    </submittedName>
</protein>